<evidence type="ECO:0000313" key="2">
    <source>
        <dbReference type="Proteomes" id="UP000315400"/>
    </source>
</evidence>
<reference evidence="1 2" key="1">
    <citation type="submission" date="2019-06" db="EMBL/GenBank/DDBJ databases">
        <title>Metagenome assembled Genome of Spiribacter salinus SL48-SHIP from the microbial mat of Salt Lake 48 (Novosibirsk region, Russia).</title>
        <authorList>
            <person name="Shipova A."/>
            <person name="Rozanov A.S."/>
            <person name="Bryanskaya A.V."/>
            <person name="Peltek S.E."/>
        </authorList>
    </citation>
    <scope>NUCLEOTIDE SEQUENCE [LARGE SCALE GENOMIC DNA]</scope>
    <source>
        <strain evidence="1">SL48-SHIP-2</strain>
    </source>
</reference>
<dbReference type="EMBL" id="VIFK01000271">
    <property type="protein sequence ID" value="TQE98138.1"/>
    <property type="molecule type" value="Genomic_DNA"/>
</dbReference>
<name>A0A540VN20_9GAMM</name>
<evidence type="ECO:0000313" key="1">
    <source>
        <dbReference type="EMBL" id="TQE98138.1"/>
    </source>
</evidence>
<comment type="caution">
    <text evidence="1">The sequence shown here is derived from an EMBL/GenBank/DDBJ whole genome shotgun (WGS) entry which is preliminary data.</text>
</comment>
<organism evidence="1 2">
    <name type="scientific">Spiribacter salinus</name>
    <dbReference type="NCBI Taxonomy" id="1335746"/>
    <lineage>
        <taxon>Bacteria</taxon>
        <taxon>Pseudomonadati</taxon>
        <taxon>Pseudomonadota</taxon>
        <taxon>Gammaproteobacteria</taxon>
        <taxon>Chromatiales</taxon>
        <taxon>Ectothiorhodospiraceae</taxon>
        <taxon>Spiribacter</taxon>
    </lineage>
</organism>
<accession>A0A540VN20</accession>
<gene>
    <name evidence="1" type="ORF">FKY71_15400</name>
</gene>
<protein>
    <submittedName>
        <fullName evidence="1">Uncharacterized protein</fullName>
    </submittedName>
</protein>
<sequence>MMPRGEPRTLWVDTDRFALYREGPSLLLQASGRAPTRVPLSRVSRAVIQGHHHSAGVLDACLALAASGAVVHFPGTAERPSIRLQPEQAPTNDVAAEVADLISQHSGLGPFNWWADCQRRHAWSLVFARSFQGDFAAARTRLHQYLQRIGPGHYFAHEVDALEMNLRQWLAAELHRSGWISVAQILSARGARMEQVLHECLYIPLLWRFTGWRRQQAYALPERERVRFFELETVGRLSEQLHRHLRALAREYHVSWRRQLADPESSDG</sequence>
<dbReference type="AlphaFoldDB" id="A0A540VN20"/>
<proteinExistence type="predicted"/>
<dbReference type="Proteomes" id="UP000315400">
    <property type="component" value="Unassembled WGS sequence"/>
</dbReference>